<proteinExistence type="predicted"/>
<evidence type="ECO:0000313" key="3">
    <source>
        <dbReference type="Proteomes" id="UP000008363"/>
    </source>
</evidence>
<accession>K6WIM1</accession>
<evidence type="ECO:0000313" key="2">
    <source>
        <dbReference type="EMBL" id="GAB93641.1"/>
    </source>
</evidence>
<gene>
    <name evidence="2" type="ORF">GORHZ_233_00530</name>
</gene>
<evidence type="ECO:0000256" key="1">
    <source>
        <dbReference type="SAM" id="MobiDB-lite"/>
    </source>
</evidence>
<dbReference type="EMBL" id="BAHC01000233">
    <property type="protein sequence ID" value="GAB93641.1"/>
    <property type="molecule type" value="Genomic_DNA"/>
</dbReference>
<sequence>MLGVFVAGCGSDEQYTAPETSLVVPAGPALVGEVSAVGTADVAVDAGLARPVSVRFAGIGAAACDDDDGDSALAEALHRVTHVGALVVVARVETSGEPVDVIVGYVFGRDAGSTDPSGPSYNEQIVRAGDARAEPEVDRAAGADVAAQAARAANAMSQPDRTLYPRLVNAETEAWSAGRGAIGPCVRRQADLDAAAARAAASTAGASSASVQPTPPTPQADDPRTNNAQATARRPLPERERPILTRFCQRTERC</sequence>
<reference evidence="2 3" key="1">
    <citation type="submission" date="2012-08" db="EMBL/GenBank/DDBJ databases">
        <title>Whole genome shotgun sequence of Gordonia rhizosphera NBRC 16068.</title>
        <authorList>
            <person name="Takarada H."/>
            <person name="Isaki S."/>
            <person name="Hosoyama A."/>
            <person name="Tsuchikane K."/>
            <person name="Katsumata H."/>
            <person name="Baba S."/>
            <person name="Ohji S."/>
            <person name="Yamazaki S."/>
            <person name="Fujita N."/>
        </authorList>
    </citation>
    <scope>NUCLEOTIDE SEQUENCE [LARGE SCALE GENOMIC DNA]</scope>
    <source>
        <strain evidence="2 3">NBRC 16068</strain>
    </source>
</reference>
<dbReference type="AlphaFoldDB" id="K6WIM1"/>
<feature type="compositionally biased region" description="Low complexity" evidence="1">
    <location>
        <begin position="203"/>
        <end position="212"/>
    </location>
</feature>
<dbReference type="Proteomes" id="UP000008363">
    <property type="component" value="Unassembled WGS sequence"/>
</dbReference>
<feature type="compositionally biased region" description="Basic and acidic residues" evidence="1">
    <location>
        <begin position="235"/>
        <end position="254"/>
    </location>
</feature>
<comment type="caution">
    <text evidence="2">The sequence shown here is derived from an EMBL/GenBank/DDBJ whole genome shotgun (WGS) entry which is preliminary data.</text>
</comment>
<organism evidence="2 3">
    <name type="scientific">Gordonia rhizosphera NBRC 16068</name>
    <dbReference type="NCBI Taxonomy" id="1108045"/>
    <lineage>
        <taxon>Bacteria</taxon>
        <taxon>Bacillati</taxon>
        <taxon>Actinomycetota</taxon>
        <taxon>Actinomycetes</taxon>
        <taxon>Mycobacteriales</taxon>
        <taxon>Gordoniaceae</taxon>
        <taxon>Gordonia</taxon>
    </lineage>
</organism>
<feature type="region of interest" description="Disordered" evidence="1">
    <location>
        <begin position="203"/>
        <end position="254"/>
    </location>
</feature>
<keyword evidence="3" id="KW-1185">Reference proteome</keyword>
<name>K6WIM1_9ACTN</name>
<protein>
    <submittedName>
        <fullName evidence="2">Uncharacterized protein</fullName>
    </submittedName>
</protein>